<protein>
    <submittedName>
        <fullName evidence="2">Uncharacterized protein</fullName>
    </submittedName>
</protein>
<evidence type="ECO:0000256" key="1">
    <source>
        <dbReference type="SAM" id="Phobius"/>
    </source>
</evidence>
<reference evidence="2 3" key="1">
    <citation type="submission" date="2024-09" db="EMBL/GenBank/DDBJ databases">
        <authorList>
            <person name="Sun Q."/>
            <person name="Mori K."/>
        </authorList>
    </citation>
    <scope>NUCLEOTIDE SEQUENCE [LARGE SCALE GENOMIC DNA]</scope>
    <source>
        <strain evidence="2 3">CCM 3426</strain>
    </source>
</reference>
<dbReference type="Proteomes" id="UP001589647">
    <property type="component" value="Unassembled WGS sequence"/>
</dbReference>
<proteinExistence type="predicted"/>
<feature type="transmembrane region" description="Helical" evidence="1">
    <location>
        <begin position="44"/>
        <end position="62"/>
    </location>
</feature>
<evidence type="ECO:0000313" key="2">
    <source>
        <dbReference type="EMBL" id="MFB9201928.1"/>
    </source>
</evidence>
<feature type="transmembrane region" description="Helical" evidence="1">
    <location>
        <begin position="108"/>
        <end position="134"/>
    </location>
</feature>
<name>A0ABV5IBM2_9ACTN</name>
<comment type="caution">
    <text evidence="2">The sequence shown here is derived from an EMBL/GenBank/DDBJ whole genome shotgun (WGS) entry which is preliminary data.</text>
</comment>
<keyword evidence="1" id="KW-0812">Transmembrane</keyword>
<keyword evidence="1" id="KW-0472">Membrane</keyword>
<keyword evidence="1" id="KW-1133">Transmembrane helix</keyword>
<gene>
    <name evidence="2" type="ORF">ACFFV7_12060</name>
</gene>
<keyword evidence="3" id="KW-1185">Reference proteome</keyword>
<feature type="transmembrane region" description="Helical" evidence="1">
    <location>
        <begin position="9"/>
        <end position="32"/>
    </location>
</feature>
<accession>A0ABV5IBM2</accession>
<evidence type="ECO:0000313" key="3">
    <source>
        <dbReference type="Proteomes" id="UP001589647"/>
    </source>
</evidence>
<feature type="transmembrane region" description="Helical" evidence="1">
    <location>
        <begin position="83"/>
        <end position="102"/>
    </location>
</feature>
<dbReference type="EMBL" id="JBHMEI010000006">
    <property type="protein sequence ID" value="MFB9201928.1"/>
    <property type="molecule type" value="Genomic_DNA"/>
</dbReference>
<dbReference type="RefSeq" id="WP_189647255.1">
    <property type="nucleotide sequence ID" value="NZ_BMRC01000004.1"/>
</dbReference>
<organism evidence="2 3">
    <name type="scientific">Nonomuraea spiralis</name>
    <dbReference type="NCBI Taxonomy" id="46182"/>
    <lineage>
        <taxon>Bacteria</taxon>
        <taxon>Bacillati</taxon>
        <taxon>Actinomycetota</taxon>
        <taxon>Actinomycetes</taxon>
        <taxon>Streptosporangiales</taxon>
        <taxon>Streptosporangiaceae</taxon>
        <taxon>Nonomuraea</taxon>
    </lineage>
</organism>
<sequence>MSYEERGAWIYLVATAGTYAAYVVVVLGRAAGGPLSAVPHVAPMLWAIGIGIALSIAGRIVVETVKPSESHKSDVRDREINRSAQHVGGLVLGVSMMVPLGLTMAEAAHFWIANAIYAGLVLSALVATPVRLVACRRGL</sequence>